<accession>A0ABQ3MLA0</accession>
<proteinExistence type="predicted"/>
<protein>
    <submittedName>
        <fullName evidence="2">Uncharacterized protein</fullName>
    </submittedName>
</protein>
<dbReference type="EMBL" id="BNAR01000009">
    <property type="protein sequence ID" value="GHH49252.1"/>
    <property type="molecule type" value="Genomic_DNA"/>
</dbReference>
<evidence type="ECO:0000313" key="2">
    <source>
        <dbReference type="EMBL" id="GHH49252.1"/>
    </source>
</evidence>
<keyword evidence="3" id="KW-1185">Reference proteome</keyword>
<feature type="region of interest" description="Disordered" evidence="1">
    <location>
        <begin position="1"/>
        <end position="25"/>
    </location>
</feature>
<comment type="caution">
    <text evidence="2">The sequence shown here is derived from an EMBL/GenBank/DDBJ whole genome shotgun (WGS) entry which is preliminary data.</text>
</comment>
<sequence>MPMFGIKNAGTKSSATHCPAPTGRGGKHCGRKLRQSDGAVCSNYNCQLYAACR</sequence>
<evidence type="ECO:0000256" key="1">
    <source>
        <dbReference type="SAM" id="MobiDB-lite"/>
    </source>
</evidence>
<evidence type="ECO:0000313" key="3">
    <source>
        <dbReference type="Proteomes" id="UP000605568"/>
    </source>
</evidence>
<reference evidence="3" key="1">
    <citation type="journal article" date="2019" name="Int. J. Syst. Evol. Microbiol.">
        <title>The Global Catalogue of Microorganisms (GCM) 10K type strain sequencing project: providing services to taxonomists for standard genome sequencing and annotation.</title>
        <authorList>
            <consortium name="The Broad Institute Genomics Platform"/>
            <consortium name="The Broad Institute Genome Sequencing Center for Infectious Disease"/>
            <person name="Wu L."/>
            <person name="Ma J."/>
        </authorList>
    </citation>
    <scope>NUCLEOTIDE SEQUENCE [LARGE SCALE GENOMIC DNA]</scope>
    <source>
        <strain evidence="3">CGMCC 4.7367</strain>
    </source>
</reference>
<dbReference type="RefSeq" id="WP_191302333.1">
    <property type="nucleotide sequence ID" value="NZ_BNAR01000009.1"/>
</dbReference>
<name>A0ABQ3MLA0_9PSEU</name>
<gene>
    <name evidence="2" type="ORF">GCM10017774_56340</name>
</gene>
<dbReference type="Proteomes" id="UP000605568">
    <property type="component" value="Unassembled WGS sequence"/>
</dbReference>
<organism evidence="2 3">
    <name type="scientific">Lentzea cavernae</name>
    <dbReference type="NCBI Taxonomy" id="2020703"/>
    <lineage>
        <taxon>Bacteria</taxon>
        <taxon>Bacillati</taxon>
        <taxon>Actinomycetota</taxon>
        <taxon>Actinomycetes</taxon>
        <taxon>Pseudonocardiales</taxon>
        <taxon>Pseudonocardiaceae</taxon>
        <taxon>Lentzea</taxon>
    </lineage>
</organism>